<reference evidence="4" key="1">
    <citation type="submission" date="2016-06" db="UniProtKB">
        <authorList>
            <consortium name="WormBaseParasite"/>
        </authorList>
    </citation>
    <scope>IDENTIFICATION</scope>
</reference>
<keyword evidence="1" id="KW-0812">Transmembrane</keyword>
<feature type="transmembrane region" description="Helical" evidence="1">
    <location>
        <begin position="33"/>
        <end position="55"/>
    </location>
</feature>
<evidence type="ECO:0000313" key="4">
    <source>
        <dbReference type="WBParaSite" id="TCNE_0000253001-mRNA-1"/>
    </source>
</evidence>
<feature type="transmembrane region" description="Helical" evidence="1">
    <location>
        <begin position="67"/>
        <end position="90"/>
    </location>
</feature>
<organism evidence="3 4">
    <name type="scientific">Toxocara canis</name>
    <name type="common">Canine roundworm</name>
    <dbReference type="NCBI Taxonomy" id="6265"/>
    <lineage>
        <taxon>Eukaryota</taxon>
        <taxon>Metazoa</taxon>
        <taxon>Ecdysozoa</taxon>
        <taxon>Nematoda</taxon>
        <taxon>Chromadorea</taxon>
        <taxon>Rhabditida</taxon>
        <taxon>Spirurina</taxon>
        <taxon>Ascaridomorpha</taxon>
        <taxon>Ascaridoidea</taxon>
        <taxon>Toxocaridae</taxon>
        <taxon>Toxocara</taxon>
    </lineage>
</organism>
<sequence length="175" mass="20176">MRFVRTRNAYVLTFKQLDWFIVDRAELFDAEHCVIYIAVALRTVITIFVMYISIAKLKGDPVKLYTLNLYSASILSDVSSTALLMFRVTLLYRADIASSVWYTVTEVITDFAYTLVAVLYRLLSLFYVIVSIIPYTAPIFFKLHFTNRLLLSFLAIRGNRRRDFAEAIGQSENIA</sequence>
<keyword evidence="3" id="KW-1185">Reference proteome</keyword>
<dbReference type="WBParaSite" id="TCNE_0000253001-mRNA-1">
    <property type="protein sequence ID" value="TCNE_0000253001-mRNA-1"/>
    <property type="gene ID" value="TCNE_0000253001"/>
</dbReference>
<evidence type="ECO:0000313" key="2">
    <source>
        <dbReference type="EMBL" id="VDM28222.1"/>
    </source>
</evidence>
<protein>
    <submittedName>
        <fullName evidence="4">G protein-coupled receptor</fullName>
    </submittedName>
</protein>
<reference evidence="2 3" key="2">
    <citation type="submission" date="2018-11" db="EMBL/GenBank/DDBJ databases">
        <authorList>
            <consortium name="Pathogen Informatics"/>
        </authorList>
    </citation>
    <scope>NUCLEOTIDE SEQUENCE [LARGE SCALE GENOMIC DNA]</scope>
</reference>
<dbReference type="Proteomes" id="UP000050794">
    <property type="component" value="Unassembled WGS sequence"/>
</dbReference>
<evidence type="ECO:0000313" key="3">
    <source>
        <dbReference type="Proteomes" id="UP000050794"/>
    </source>
</evidence>
<evidence type="ECO:0000256" key="1">
    <source>
        <dbReference type="SAM" id="Phobius"/>
    </source>
</evidence>
<feature type="transmembrane region" description="Helical" evidence="1">
    <location>
        <begin position="111"/>
        <end position="133"/>
    </location>
</feature>
<accession>A0A183U210</accession>
<gene>
    <name evidence="2" type="ORF">TCNE_LOCUS2530</name>
</gene>
<proteinExistence type="predicted"/>
<dbReference type="AlphaFoldDB" id="A0A183U210"/>
<name>A0A183U210_TOXCA</name>
<keyword evidence="1" id="KW-0472">Membrane</keyword>
<keyword evidence="1" id="KW-1133">Transmembrane helix</keyword>
<dbReference type="EMBL" id="UYWY01002600">
    <property type="protein sequence ID" value="VDM28222.1"/>
    <property type="molecule type" value="Genomic_DNA"/>
</dbReference>